<dbReference type="AlphaFoldDB" id="A0A0L0NUB4"/>
<organism evidence="1 2">
    <name type="scientific">Candidozyma auris</name>
    <name type="common">Yeast</name>
    <name type="synonym">Candida auris</name>
    <dbReference type="NCBI Taxonomy" id="498019"/>
    <lineage>
        <taxon>Eukaryota</taxon>
        <taxon>Fungi</taxon>
        <taxon>Dikarya</taxon>
        <taxon>Ascomycota</taxon>
        <taxon>Saccharomycotina</taxon>
        <taxon>Pichiomycetes</taxon>
        <taxon>Metschnikowiaceae</taxon>
        <taxon>Candidozyma</taxon>
    </lineage>
</organism>
<reference evidence="2" key="1">
    <citation type="journal article" date="2015" name="BMC Genomics">
        <title>Draft genome of a commonly misdiagnosed multidrug resistant pathogen Candida auris.</title>
        <authorList>
            <person name="Chatterjee S."/>
            <person name="Alampalli S.V."/>
            <person name="Nageshan R.K."/>
            <person name="Chettiar S.T."/>
            <person name="Joshi S."/>
            <person name="Tatu U.S."/>
        </authorList>
    </citation>
    <scope>NUCLEOTIDE SEQUENCE [LARGE SCALE GENOMIC DNA]</scope>
    <source>
        <strain evidence="2">6684</strain>
    </source>
</reference>
<evidence type="ECO:0000313" key="2">
    <source>
        <dbReference type="Proteomes" id="UP000037122"/>
    </source>
</evidence>
<sequence length="50" mass="5535">MFYLGFAAGGTLGLRGLTVRFCNHWRYGTVAIATLLLSTFFDESGQFKEA</sequence>
<protein>
    <submittedName>
        <fullName evidence="1">Uncharacterized protein</fullName>
    </submittedName>
</protein>
<gene>
    <name evidence="1" type="ORF">QG37_06176</name>
</gene>
<name>A0A0L0NUB4_CANAR</name>
<dbReference type="EMBL" id="LGST01000041">
    <property type="protein sequence ID" value="KND97766.1"/>
    <property type="molecule type" value="Genomic_DNA"/>
</dbReference>
<accession>A0A0L0NUB4</accession>
<dbReference type="Proteomes" id="UP000037122">
    <property type="component" value="Unassembled WGS sequence"/>
</dbReference>
<dbReference type="VEuPathDB" id="FungiDB:QG37_06176"/>
<comment type="caution">
    <text evidence="1">The sequence shown here is derived from an EMBL/GenBank/DDBJ whole genome shotgun (WGS) entry which is preliminary data.</text>
</comment>
<proteinExistence type="predicted"/>
<evidence type="ECO:0000313" key="1">
    <source>
        <dbReference type="EMBL" id="KND97766.1"/>
    </source>
</evidence>